<keyword evidence="1" id="KW-0812">Transmembrane</keyword>
<keyword evidence="1" id="KW-0472">Membrane</keyword>
<keyword evidence="1" id="KW-1133">Transmembrane helix</keyword>
<feature type="transmembrane region" description="Helical" evidence="1">
    <location>
        <begin position="70"/>
        <end position="87"/>
    </location>
</feature>
<name>A0A929RSU2_9ACTO</name>
<comment type="caution">
    <text evidence="2">The sequence shown here is derived from an EMBL/GenBank/DDBJ whole genome shotgun (WGS) entry which is preliminary data.</text>
</comment>
<reference evidence="2" key="1">
    <citation type="submission" date="2020-04" db="EMBL/GenBank/DDBJ databases">
        <title>Deep metagenomics examines the oral microbiome during advanced dental caries in children, revealing novel taxa and co-occurrences with host molecules.</title>
        <authorList>
            <person name="Baker J.L."/>
            <person name="Morton J.T."/>
            <person name="Dinis M."/>
            <person name="Alvarez R."/>
            <person name="Tran N.C."/>
            <person name="Knight R."/>
            <person name="Edlund A."/>
        </authorList>
    </citation>
    <scope>NUCLEOTIDE SEQUENCE</scope>
    <source>
        <strain evidence="2">JCVI_30_bin.13</strain>
    </source>
</reference>
<organism evidence="2 3">
    <name type="scientific">Actinomyces bouchesdurhonensis</name>
    <dbReference type="NCBI Taxonomy" id="1852361"/>
    <lineage>
        <taxon>Bacteria</taxon>
        <taxon>Bacillati</taxon>
        <taxon>Actinomycetota</taxon>
        <taxon>Actinomycetes</taxon>
        <taxon>Actinomycetales</taxon>
        <taxon>Actinomycetaceae</taxon>
        <taxon>Actinomyces</taxon>
    </lineage>
</organism>
<sequence length="96" mass="10413">MDDEERTLRARLGAWLGGTLSAGGVLGVIALAVTDHRHRAVMLLVAVLVGMGVVRMWTPGRPWFASRGRVADTVVYVILAAIIWYLAPFVSTMAVH</sequence>
<accession>A0A929RSU2</accession>
<evidence type="ECO:0000256" key="1">
    <source>
        <dbReference type="SAM" id="Phobius"/>
    </source>
</evidence>
<dbReference type="AlphaFoldDB" id="A0A929RSU2"/>
<evidence type="ECO:0000313" key="3">
    <source>
        <dbReference type="Proteomes" id="UP000759246"/>
    </source>
</evidence>
<feature type="transmembrane region" description="Helical" evidence="1">
    <location>
        <begin position="40"/>
        <end position="58"/>
    </location>
</feature>
<dbReference type="RefSeq" id="WP_276738431.1">
    <property type="nucleotide sequence ID" value="NZ_CAJZKY010000002.1"/>
</dbReference>
<feature type="transmembrane region" description="Helical" evidence="1">
    <location>
        <begin position="12"/>
        <end position="34"/>
    </location>
</feature>
<protein>
    <submittedName>
        <fullName evidence="2">DUF3017 domain-containing protein</fullName>
    </submittedName>
</protein>
<evidence type="ECO:0000313" key="2">
    <source>
        <dbReference type="EMBL" id="MBF0967264.1"/>
    </source>
</evidence>
<proteinExistence type="predicted"/>
<dbReference type="Proteomes" id="UP000759246">
    <property type="component" value="Unassembled WGS sequence"/>
</dbReference>
<gene>
    <name evidence="2" type="ORF">HXK09_09000</name>
</gene>
<dbReference type="EMBL" id="JABZGF010000384">
    <property type="protein sequence ID" value="MBF0967264.1"/>
    <property type="molecule type" value="Genomic_DNA"/>
</dbReference>